<accession>A0A2R6A8B5</accession>
<reference evidence="1 2" key="1">
    <citation type="submission" date="2017-04" db="EMBL/GenBank/DDBJ databases">
        <title>Novel microbial lineages endemic to geothermal iron-oxide mats fill important gaps in the evolutionary history of Archaea.</title>
        <authorList>
            <person name="Jay Z.J."/>
            <person name="Beam J.P."/>
            <person name="Dlakic M."/>
            <person name="Rusch D.B."/>
            <person name="Kozubal M.A."/>
            <person name="Inskeep W.P."/>
        </authorList>
    </citation>
    <scope>NUCLEOTIDE SEQUENCE [LARGE SCALE GENOMIC DNA]</scope>
    <source>
        <strain evidence="1">BE_D</strain>
    </source>
</reference>
<dbReference type="EMBL" id="NEXD01000140">
    <property type="protein sequence ID" value="PSN82646.1"/>
    <property type="molecule type" value="Genomic_DNA"/>
</dbReference>
<gene>
    <name evidence="1" type="ORF">B9Q02_11430</name>
</gene>
<dbReference type="Proteomes" id="UP000240569">
    <property type="component" value="Unassembled WGS sequence"/>
</dbReference>
<comment type="caution">
    <text evidence="1">The sequence shown here is derived from an EMBL/GenBank/DDBJ whole genome shotgun (WGS) entry which is preliminary data.</text>
</comment>
<dbReference type="InterPro" id="IPR010985">
    <property type="entry name" value="Ribbon_hlx_hlx"/>
</dbReference>
<dbReference type="AlphaFoldDB" id="A0A2R6A8B5"/>
<evidence type="ECO:0008006" key="3">
    <source>
        <dbReference type="Google" id="ProtNLM"/>
    </source>
</evidence>
<evidence type="ECO:0000313" key="2">
    <source>
        <dbReference type="Proteomes" id="UP000240569"/>
    </source>
</evidence>
<name>A0A2R6A8B5_9ARCH</name>
<proteinExistence type="predicted"/>
<sequence>MRRTSYLSLCENASHVRPIGVVNFHANVIYFVTFVTTMRKIIRVSEDVHRELKASAARRGKTLSAYADELLKRALATEVVKSE</sequence>
<dbReference type="GO" id="GO:0006355">
    <property type="term" value="P:regulation of DNA-templated transcription"/>
    <property type="evidence" value="ECO:0007669"/>
    <property type="project" value="InterPro"/>
</dbReference>
<organism evidence="1 2">
    <name type="scientific">Candidatus Marsarchaeota G1 archaeon BE_D</name>
    <dbReference type="NCBI Taxonomy" id="1978156"/>
    <lineage>
        <taxon>Archaea</taxon>
        <taxon>Candidatus Marsarchaeota</taxon>
        <taxon>Candidatus Marsarchaeota group 1</taxon>
    </lineage>
</organism>
<protein>
    <recommendedName>
        <fullName evidence="3">Ribbon-helix-helix protein CopG domain-containing protein</fullName>
    </recommendedName>
</protein>
<evidence type="ECO:0000313" key="1">
    <source>
        <dbReference type="EMBL" id="PSN82646.1"/>
    </source>
</evidence>
<dbReference type="SUPFAM" id="SSF47598">
    <property type="entry name" value="Ribbon-helix-helix"/>
    <property type="match status" value="1"/>
</dbReference>